<dbReference type="GO" id="GO:0003735">
    <property type="term" value="F:structural constituent of ribosome"/>
    <property type="evidence" value="ECO:0000318"/>
    <property type="project" value="GO_Central"/>
</dbReference>
<organism evidence="1 2">
    <name type="scientific">Amborella trichopoda</name>
    <dbReference type="NCBI Taxonomy" id="13333"/>
    <lineage>
        <taxon>Eukaryota</taxon>
        <taxon>Viridiplantae</taxon>
        <taxon>Streptophyta</taxon>
        <taxon>Embryophyta</taxon>
        <taxon>Tracheophyta</taxon>
        <taxon>Spermatophyta</taxon>
        <taxon>Magnoliopsida</taxon>
        <taxon>Amborellales</taxon>
        <taxon>Amborellaceae</taxon>
        <taxon>Amborella</taxon>
    </lineage>
</organism>
<sequence length="97" mass="11358">MEEVKPLESMPLGRALLRLWLLSTRNTLMSNRRRRSKALPAFYQKYVDEQSKKEIKDLLVRYDSVSLRNLEVVVLVLIFRSHIVTARKKGEILVFGV</sequence>
<keyword evidence="2" id="KW-1185">Reference proteome</keyword>
<dbReference type="Proteomes" id="UP000017836">
    <property type="component" value="Unassembled WGS sequence"/>
</dbReference>
<dbReference type="Gramene" id="ERM96557">
    <property type="protein sequence ID" value="ERM96557"/>
    <property type="gene ID" value="AMTR_s00001p00269250"/>
</dbReference>
<reference evidence="2" key="1">
    <citation type="journal article" date="2013" name="Science">
        <title>The Amborella genome and the evolution of flowering plants.</title>
        <authorList>
            <consortium name="Amborella Genome Project"/>
        </authorList>
    </citation>
    <scope>NUCLEOTIDE SEQUENCE [LARGE SCALE GENOMIC DNA]</scope>
</reference>
<dbReference type="STRING" id="13333.W1NL39"/>
<dbReference type="HOGENOM" id="CLU_2349509_0_0_1"/>
<dbReference type="EMBL" id="KI397142">
    <property type="protein sequence ID" value="ERM96557.1"/>
    <property type="molecule type" value="Genomic_DNA"/>
</dbReference>
<name>W1NL39_AMBTC</name>
<dbReference type="GO" id="GO:0000312">
    <property type="term" value="C:plastid small ribosomal subunit"/>
    <property type="evidence" value="ECO:0000318"/>
    <property type="project" value="GO_Central"/>
</dbReference>
<evidence type="ECO:0000313" key="2">
    <source>
        <dbReference type="Proteomes" id="UP000017836"/>
    </source>
</evidence>
<evidence type="ECO:0000313" key="1">
    <source>
        <dbReference type="EMBL" id="ERM96557.1"/>
    </source>
</evidence>
<dbReference type="GO" id="GO:0003723">
    <property type="term" value="F:RNA binding"/>
    <property type="evidence" value="ECO:0000318"/>
    <property type="project" value="GO_Central"/>
</dbReference>
<dbReference type="AlphaFoldDB" id="W1NL39"/>
<proteinExistence type="predicted"/>
<accession>W1NL39</accession>
<protein>
    <submittedName>
        <fullName evidence="1">Uncharacterized protein</fullName>
    </submittedName>
</protein>
<gene>
    <name evidence="1" type="ORF">AMTR_s00001p00269250</name>
</gene>